<dbReference type="Proteomes" id="UP000026960">
    <property type="component" value="Chromosome 10"/>
</dbReference>
<keyword evidence="2" id="KW-1185">Reference proteome</keyword>
<evidence type="ECO:0000313" key="2">
    <source>
        <dbReference type="Proteomes" id="UP000026960"/>
    </source>
</evidence>
<organism evidence="1">
    <name type="scientific">Oryza barthii</name>
    <dbReference type="NCBI Taxonomy" id="65489"/>
    <lineage>
        <taxon>Eukaryota</taxon>
        <taxon>Viridiplantae</taxon>
        <taxon>Streptophyta</taxon>
        <taxon>Embryophyta</taxon>
        <taxon>Tracheophyta</taxon>
        <taxon>Spermatophyta</taxon>
        <taxon>Magnoliopsida</taxon>
        <taxon>Liliopsida</taxon>
        <taxon>Poales</taxon>
        <taxon>Poaceae</taxon>
        <taxon>BOP clade</taxon>
        <taxon>Oryzoideae</taxon>
        <taxon>Oryzeae</taxon>
        <taxon>Oryzinae</taxon>
        <taxon>Oryza</taxon>
    </lineage>
</organism>
<dbReference type="Gramene" id="OBART10G01750.1">
    <property type="protein sequence ID" value="OBART10G01750.1"/>
    <property type="gene ID" value="OBART10G01750"/>
</dbReference>
<sequence>MHFEHRAAAVPQFSGLTKRRKHTLYTAFVSVIQWQRTCQSPFSCFSSSSFYSLLPAASSHKVDQAPARTILCSKIARQSLVEGTNN</sequence>
<dbReference type="HOGENOM" id="CLU_2501477_0_0_1"/>
<dbReference type="AlphaFoldDB" id="A0A0D3HAZ5"/>
<accession>A0A0D3HAZ5</accession>
<dbReference type="EnsemblPlants" id="OBART10G01750.1">
    <property type="protein sequence ID" value="OBART10G01750.1"/>
    <property type="gene ID" value="OBART10G01750"/>
</dbReference>
<proteinExistence type="predicted"/>
<evidence type="ECO:0000313" key="1">
    <source>
        <dbReference type="EnsemblPlants" id="OBART10G01750.1"/>
    </source>
</evidence>
<reference evidence="1" key="2">
    <citation type="submission" date="2015-03" db="UniProtKB">
        <authorList>
            <consortium name="EnsemblPlants"/>
        </authorList>
    </citation>
    <scope>IDENTIFICATION</scope>
</reference>
<dbReference type="PaxDb" id="65489-OBART10G01750.1"/>
<name>A0A0D3HAZ5_9ORYZ</name>
<protein>
    <submittedName>
        <fullName evidence="1">Uncharacterized protein</fullName>
    </submittedName>
</protein>
<reference evidence="1" key="1">
    <citation type="journal article" date="2009" name="Rice">
        <title>De Novo Next Generation Sequencing of Plant Genomes.</title>
        <authorList>
            <person name="Rounsley S."/>
            <person name="Marri P.R."/>
            <person name="Yu Y."/>
            <person name="He R."/>
            <person name="Sisneros N."/>
            <person name="Goicoechea J.L."/>
            <person name="Lee S.J."/>
            <person name="Angelova A."/>
            <person name="Kudrna D."/>
            <person name="Luo M."/>
            <person name="Affourtit J."/>
            <person name="Desany B."/>
            <person name="Knight J."/>
            <person name="Niazi F."/>
            <person name="Egholm M."/>
            <person name="Wing R.A."/>
        </authorList>
    </citation>
    <scope>NUCLEOTIDE SEQUENCE [LARGE SCALE GENOMIC DNA]</scope>
    <source>
        <strain evidence="1">cv. IRGC 105608</strain>
    </source>
</reference>